<organism evidence="3">
    <name type="scientific">marine sediment metagenome</name>
    <dbReference type="NCBI Taxonomy" id="412755"/>
    <lineage>
        <taxon>unclassified sequences</taxon>
        <taxon>metagenomes</taxon>
        <taxon>ecological metagenomes</taxon>
    </lineage>
</organism>
<keyword evidence="1" id="KW-0175">Coiled coil</keyword>
<name>X0SWT7_9ZZZZ</name>
<dbReference type="AlphaFoldDB" id="X0SWT7"/>
<evidence type="ECO:0000256" key="1">
    <source>
        <dbReference type="SAM" id="Coils"/>
    </source>
</evidence>
<dbReference type="EMBL" id="BARS01008491">
    <property type="protein sequence ID" value="GAF79586.1"/>
    <property type="molecule type" value="Genomic_DNA"/>
</dbReference>
<comment type="caution">
    <text evidence="3">The sequence shown here is derived from an EMBL/GenBank/DDBJ whole genome shotgun (WGS) entry which is preliminary data.</text>
</comment>
<dbReference type="InterPro" id="IPR012437">
    <property type="entry name" value="DUF1638"/>
</dbReference>
<evidence type="ECO:0000259" key="2">
    <source>
        <dbReference type="Pfam" id="PF07796"/>
    </source>
</evidence>
<sequence length="176" mass="20280">IDNSYRTIDTIIAEQAVGISISRINATHCMDMLASESQREEISGGQKVWWLTPGWIIYRRHVFQDWDKGKANENFPQHTGGAILLDGIDFWDKYCQEHPEKVLEFSDWMGIEIRPYKITLDRLKNLLADCVVLDLEKEIAELKNSLPAHSAKLSMIQQLEQLEEKLEKAKRPGEQA</sequence>
<evidence type="ECO:0000313" key="3">
    <source>
        <dbReference type="EMBL" id="GAF79586.1"/>
    </source>
</evidence>
<protein>
    <recommendedName>
        <fullName evidence="2">DUF1638 domain-containing protein</fullName>
    </recommendedName>
</protein>
<feature type="coiled-coil region" evidence="1">
    <location>
        <begin position="132"/>
        <end position="172"/>
    </location>
</feature>
<feature type="non-terminal residue" evidence="3">
    <location>
        <position position="1"/>
    </location>
</feature>
<accession>X0SWT7</accession>
<gene>
    <name evidence="3" type="ORF">S01H1_16181</name>
</gene>
<reference evidence="3" key="1">
    <citation type="journal article" date="2014" name="Front. Microbiol.">
        <title>High frequency of phylogenetically diverse reductive dehalogenase-homologous genes in deep subseafloor sedimentary metagenomes.</title>
        <authorList>
            <person name="Kawai M."/>
            <person name="Futagami T."/>
            <person name="Toyoda A."/>
            <person name="Takaki Y."/>
            <person name="Nishi S."/>
            <person name="Hori S."/>
            <person name="Arai W."/>
            <person name="Tsubouchi T."/>
            <person name="Morono Y."/>
            <person name="Uchiyama I."/>
            <person name="Ito T."/>
            <person name="Fujiyama A."/>
            <person name="Inagaki F."/>
            <person name="Takami H."/>
        </authorList>
    </citation>
    <scope>NUCLEOTIDE SEQUENCE</scope>
    <source>
        <strain evidence="3">Expedition CK06-06</strain>
    </source>
</reference>
<dbReference type="Pfam" id="PF07796">
    <property type="entry name" value="DUF1638"/>
    <property type="match status" value="1"/>
</dbReference>
<feature type="domain" description="DUF1638" evidence="2">
    <location>
        <begin position="17"/>
        <end position="127"/>
    </location>
</feature>
<proteinExistence type="predicted"/>